<protein>
    <recommendedName>
        <fullName evidence="3">Solute-binding protein family 3/N-terminal domain-containing protein</fullName>
    </recommendedName>
</protein>
<sequence>MTFPARLFALLILVVGLAFAVLMPATQSHAETIYVDEANPPFMYRAGDEAAGIYPALIRAIFRHAGINVDVVAVPWKRAIENLDANKGGVAGIYKNLERQKKYVFSQPIHIEQLMLYQRQSTFDNPTDIDDLRGQTVGVIRGWSYGDQIDDARKRGVFSASEATGDEQNFQMLALGRVDTVIAIGEAGDVWVKRLGLSDKVVRSKTPIRENPTYIVFNRASSTISTVTMINRSIEELRENGTLQRIAQEVLQGTSNY</sequence>
<name>A0AB72UFN5_9PROT</name>
<dbReference type="KEGG" id="txi:TH3_15095"/>
<dbReference type="SUPFAM" id="SSF53850">
    <property type="entry name" value="Periplasmic binding protein-like II"/>
    <property type="match status" value="1"/>
</dbReference>
<evidence type="ECO:0000313" key="5">
    <source>
        <dbReference type="Proteomes" id="UP000007127"/>
    </source>
</evidence>
<accession>A0AB72UFN5</accession>
<proteinExistence type="predicted"/>
<dbReference type="SMART" id="SM00062">
    <property type="entry name" value="PBPb"/>
    <property type="match status" value="1"/>
</dbReference>
<dbReference type="Pfam" id="PF00497">
    <property type="entry name" value="SBP_bac_3"/>
    <property type="match status" value="1"/>
</dbReference>
<feature type="chain" id="PRO_5044492233" description="Solute-binding protein family 3/N-terminal domain-containing protein" evidence="2">
    <location>
        <begin position="31"/>
        <end position="257"/>
    </location>
</feature>
<dbReference type="InterPro" id="IPR001638">
    <property type="entry name" value="Solute-binding_3/MltF_N"/>
</dbReference>
<feature type="domain" description="Solute-binding protein family 3/N-terminal" evidence="3">
    <location>
        <begin position="30"/>
        <end position="254"/>
    </location>
</feature>
<reference evidence="4 5" key="1">
    <citation type="journal article" date="2012" name="J. Bacteriol.">
        <title>Genome sequence of Thalassospira xiamenensis type strain M-5.</title>
        <authorList>
            <person name="Lai Q."/>
            <person name="Shao Z."/>
        </authorList>
    </citation>
    <scope>NUCLEOTIDE SEQUENCE [LARGE SCALE GENOMIC DNA]</scope>
    <source>
        <strain evidence="4 5">M-5</strain>
    </source>
</reference>
<dbReference type="AlphaFoldDB" id="A0AB72UFN5"/>
<dbReference type="GeneID" id="31928691"/>
<dbReference type="Gene3D" id="3.40.190.10">
    <property type="entry name" value="Periplasmic binding protein-like II"/>
    <property type="match status" value="2"/>
</dbReference>
<evidence type="ECO:0000313" key="4">
    <source>
        <dbReference type="EMBL" id="AJD53125.1"/>
    </source>
</evidence>
<organism evidence="4 5">
    <name type="scientific">Thalassospira xiamenensis M-5 = DSM 17429</name>
    <dbReference type="NCBI Taxonomy" id="1123366"/>
    <lineage>
        <taxon>Bacteria</taxon>
        <taxon>Pseudomonadati</taxon>
        <taxon>Pseudomonadota</taxon>
        <taxon>Alphaproteobacteria</taxon>
        <taxon>Rhodospirillales</taxon>
        <taxon>Thalassospiraceae</taxon>
        <taxon>Thalassospira</taxon>
    </lineage>
</organism>
<evidence type="ECO:0000259" key="3">
    <source>
        <dbReference type="SMART" id="SM00062"/>
    </source>
</evidence>
<keyword evidence="1 2" id="KW-0732">Signal</keyword>
<dbReference type="PANTHER" id="PTHR35936">
    <property type="entry name" value="MEMBRANE-BOUND LYTIC MUREIN TRANSGLYCOSYLASE F"/>
    <property type="match status" value="1"/>
</dbReference>
<gene>
    <name evidence="4" type="ORF">TH3_15095</name>
</gene>
<dbReference type="Proteomes" id="UP000007127">
    <property type="component" value="Chromosome"/>
</dbReference>
<dbReference type="PANTHER" id="PTHR35936:SF25">
    <property type="entry name" value="ABC TRANSPORTER SUBSTRATE-BINDING PROTEIN"/>
    <property type="match status" value="1"/>
</dbReference>
<evidence type="ECO:0000256" key="1">
    <source>
        <dbReference type="ARBA" id="ARBA00022729"/>
    </source>
</evidence>
<dbReference type="RefSeq" id="WP_007092035.1">
    <property type="nucleotide sequence ID" value="NZ_CP004388.1"/>
</dbReference>
<evidence type="ECO:0000256" key="2">
    <source>
        <dbReference type="SAM" id="SignalP"/>
    </source>
</evidence>
<feature type="signal peptide" evidence="2">
    <location>
        <begin position="1"/>
        <end position="30"/>
    </location>
</feature>
<dbReference type="EMBL" id="CP004388">
    <property type="protein sequence ID" value="AJD53125.1"/>
    <property type="molecule type" value="Genomic_DNA"/>
</dbReference>